<dbReference type="Gene3D" id="3.30.70.100">
    <property type="match status" value="1"/>
</dbReference>
<organism evidence="2 3">
    <name type="scientific">Ligilactobacillus ceti DSM 22408</name>
    <dbReference type="NCBI Taxonomy" id="1122146"/>
    <lineage>
        <taxon>Bacteria</taxon>
        <taxon>Bacillati</taxon>
        <taxon>Bacillota</taxon>
        <taxon>Bacilli</taxon>
        <taxon>Lactobacillales</taxon>
        <taxon>Lactobacillaceae</taxon>
        <taxon>Ligilactobacillus</taxon>
    </lineage>
</organism>
<keyword evidence="3" id="KW-1185">Reference proteome</keyword>
<dbReference type="eggNOG" id="COG2329">
    <property type="taxonomic scope" value="Bacteria"/>
</dbReference>
<accession>A0A0R2KJW1</accession>
<dbReference type="AlphaFoldDB" id="A0A0R2KJW1"/>
<dbReference type="OrthoDB" id="2157140at2"/>
<evidence type="ECO:0000256" key="1">
    <source>
        <dbReference type="SAM" id="MobiDB-lite"/>
    </source>
</evidence>
<gene>
    <name evidence="2" type="ORF">IV53_GL001190</name>
</gene>
<protein>
    <recommendedName>
        <fullName evidence="4">ABM domain-containing protein</fullName>
    </recommendedName>
</protein>
<name>A0A0R2KJW1_9LACO</name>
<evidence type="ECO:0000313" key="2">
    <source>
        <dbReference type="EMBL" id="KRN89640.1"/>
    </source>
</evidence>
<feature type="region of interest" description="Disordered" evidence="1">
    <location>
        <begin position="186"/>
        <end position="216"/>
    </location>
</feature>
<dbReference type="RefSeq" id="WP_027106775.1">
    <property type="nucleotide sequence ID" value="NZ_AUHP01000018.1"/>
</dbReference>
<evidence type="ECO:0008006" key="4">
    <source>
        <dbReference type="Google" id="ProtNLM"/>
    </source>
</evidence>
<reference evidence="2 3" key="1">
    <citation type="journal article" date="2015" name="Genome Announc.">
        <title>Expanding the biotechnology potential of lactobacilli through comparative genomics of 213 strains and associated genera.</title>
        <authorList>
            <person name="Sun Z."/>
            <person name="Harris H.M."/>
            <person name="McCann A."/>
            <person name="Guo C."/>
            <person name="Argimon S."/>
            <person name="Zhang W."/>
            <person name="Yang X."/>
            <person name="Jeffery I.B."/>
            <person name="Cooney J.C."/>
            <person name="Kagawa T.F."/>
            <person name="Liu W."/>
            <person name="Song Y."/>
            <person name="Salvetti E."/>
            <person name="Wrobel A."/>
            <person name="Rasinkangas P."/>
            <person name="Parkhill J."/>
            <person name="Rea M.C."/>
            <person name="O'Sullivan O."/>
            <person name="Ritari J."/>
            <person name="Douillard F.P."/>
            <person name="Paul Ross R."/>
            <person name="Yang R."/>
            <person name="Briner A.E."/>
            <person name="Felis G.E."/>
            <person name="de Vos W.M."/>
            <person name="Barrangou R."/>
            <person name="Klaenhammer T.R."/>
            <person name="Caufield P.W."/>
            <person name="Cui Y."/>
            <person name="Zhang H."/>
            <person name="O'Toole P.W."/>
        </authorList>
    </citation>
    <scope>NUCLEOTIDE SEQUENCE [LARGE SCALE GENOMIC DNA]</scope>
    <source>
        <strain evidence="2 3">DSM 22408</strain>
    </source>
</reference>
<evidence type="ECO:0000313" key="3">
    <source>
        <dbReference type="Proteomes" id="UP000051500"/>
    </source>
</evidence>
<feature type="compositionally biased region" description="Basic and acidic residues" evidence="1">
    <location>
        <begin position="186"/>
        <end position="204"/>
    </location>
</feature>
<dbReference type="Proteomes" id="UP000051500">
    <property type="component" value="Unassembled WGS sequence"/>
</dbReference>
<proteinExistence type="predicted"/>
<dbReference type="PATRIC" id="fig|1122146.4.peg.1227"/>
<comment type="caution">
    <text evidence="2">The sequence shown here is derived from an EMBL/GenBank/DDBJ whole genome shotgun (WGS) entry which is preliminary data.</text>
</comment>
<dbReference type="EMBL" id="JQBZ01000010">
    <property type="protein sequence ID" value="KRN89640.1"/>
    <property type="molecule type" value="Genomic_DNA"/>
</dbReference>
<dbReference type="STRING" id="1122146.IV53_GL001190"/>
<sequence length="216" mass="25777">MLSRFSLTIGPASTVKYINDTHPDQKLLYFKSEDNPGRYLLLDVFDTHHVFASDLRFKTYYDNGRGTHAWDCPFFEFRYVTINKDEQIIFSSLLKRWENEENRPAGLKRTIVGFKRKRTFEYLMINAWESEEAFLAWNRDPENKMNQFTFSGGPGAFIKKYHQISKHDVQLETDATLTEDKFKQIHEEQKQEEEAWNKSWDKGWSDWATTEEDFEE</sequence>